<evidence type="ECO:0000256" key="1">
    <source>
        <dbReference type="ARBA" id="ARBA00000985"/>
    </source>
</evidence>
<dbReference type="InterPro" id="IPR000362">
    <property type="entry name" value="Fumarate_lyase_fam"/>
</dbReference>
<name>A0ABX0GMW9_9GAMM</name>
<keyword evidence="6" id="KW-0028">Amino-acid biosynthesis</keyword>
<dbReference type="PANTHER" id="PTHR43814">
    <property type="entry name" value="ARGININOSUCCINATE LYASE"/>
    <property type="match status" value="1"/>
</dbReference>
<dbReference type="PRINTS" id="PR00149">
    <property type="entry name" value="FUMRATELYASE"/>
</dbReference>
<evidence type="ECO:0000256" key="2">
    <source>
        <dbReference type="ARBA" id="ARBA00004941"/>
    </source>
</evidence>
<dbReference type="Gene3D" id="1.10.40.30">
    <property type="entry name" value="Fumarase/aspartase (C-terminal domain)"/>
    <property type="match status" value="1"/>
</dbReference>
<evidence type="ECO:0000256" key="3">
    <source>
        <dbReference type="ARBA" id="ARBA00005552"/>
    </source>
</evidence>
<comment type="similarity">
    <text evidence="6">Belongs to the lyase 1 family. Argininosuccinate lyase subfamily.</text>
</comment>
<dbReference type="Pfam" id="PF14698">
    <property type="entry name" value="ASL_C2"/>
    <property type="match status" value="1"/>
</dbReference>
<dbReference type="Gene3D" id="1.20.200.10">
    <property type="entry name" value="Fumarase/aspartase (Central domain)"/>
    <property type="match status" value="1"/>
</dbReference>
<dbReference type="InterPro" id="IPR009049">
    <property type="entry name" value="Argininosuccinate_lyase"/>
</dbReference>
<protein>
    <recommendedName>
        <fullName evidence="4 6">Argininosuccinate lyase</fullName>
        <shortName evidence="6">ASAL</shortName>
        <ecNumber evidence="4 6">4.3.2.1</ecNumber>
    </recommendedName>
    <alternativeName>
        <fullName evidence="6">Arginosuccinase</fullName>
    </alternativeName>
</protein>
<gene>
    <name evidence="6 9" type="primary">argH</name>
    <name evidence="9" type="ORF">C5471_21825</name>
</gene>
<reference evidence="9 10" key="1">
    <citation type="submission" date="2018-02" db="EMBL/GenBank/DDBJ databases">
        <authorList>
            <person name="Machado R.A."/>
        </authorList>
    </citation>
    <scope>NUCLEOTIDE SEQUENCE [LARGE SCALE GENOMIC DNA]</scope>
    <source>
        <strain evidence="9 10">T327</strain>
    </source>
</reference>
<dbReference type="RefSeq" id="WP_133813545.1">
    <property type="nucleotide sequence ID" value="NZ_CAWPIF010000075.1"/>
</dbReference>
<dbReference type="Proteomes" id="UP000697802">
    <property type="component" value="Unassembled WGS sequence"/>
</dbReference>
<dbReference type="PROSITE" id="PS00163">
    <property type="entry name" value="FUMARATE_LYASES"/>
    <property type="match status" value="1"/>
</dbReference>
<comment type="similarity">
    <text evidence="3">In the N-terminal section; belongs to the lyase 1 family. Argininosuccinate lyase subfamily.</text>
</comment>
<dbReference type="EMBL" id="PUJU01000075">
    <property type="protein sequence ID" value="NHB90196.1"/>
    <property type="molecule type" value="Genomic_DNA"/>
</dbReference>
<evidence type="ECO:0000313" key="9">
    <source>
        <dbReference type="EMBL" id="NHB90196.1"/>
    </source>
</evidence>
<evidence type="ECO:0000256" key="6">
    <source>
        <dbReference type="HAMAP-Rule" id="MF_00006"/>
    </source>
</evidence>
<dbReference type="SUPFAM" id="SSF48557">
    <property type="entry name" value="L-aspartase-like"/>
    <property type="match status" value="1"/>
</dbReference>
<dbReference type="InterPro" id="IPR008948">
    <property type="entry name" value="L-Aspartase-like"/>
</dbReference>
<accession>A0ABX0GMW9</accession>
<dbReference type="CDD" id="cd01359">
    <property type="entry name" value="Argininosuccinate_lyase"/>
    <property type="match status" value="1"/>
</dbReference>
<dbReference type="GO" id="GO:0016829">
    <property type="term" value="F:lyase activity"/>
    <property type="evidence" value="ECO:0007669"/>
    <property type="project" value="UniProtKB-KW"/>
</dbReference>
<dbReference type="InterPro" id="IPR022761">
    <property type="entry name" value="Fumarate_lyase_N"/>
</dbReference>
<organism evidence="9 10">
    <name type="scientific">Photorhabdus tasmaniensis</name>
    <dbReference type="NCBI Taxonomy" id="1004159"/>
    <lineage>
        <taxon>Bacteria</taxon>
        <taxon>Pseudomonadati</taxon>
        <taxon>Pseudomonadota</taxon>
        <taxon>Gammaproteobacteria</taxon>
        <taxon>Enterobacterales</taxon>
        <taxon>Morganellaceae</taxon>
        <taxon>Photorhabdus</taxon>
    </lineage>
</organism>
<feature type="domain" description="Fumarate lyase N-terminal" evidence="7">
    <location>
        <begin position="8"/>
        <end position="303"/>
    </location>
</feature>
<dbReference type="InterPro" id="IPR024083">
    <property type="entry name" value="Fumarase/histidase_N"/>
</dbReference>
<feature type="domain" description="Argininosuccinate lyase C-terminal" evidence="8">
    <location>
        <begin position="366"/>
        <end position="435"/>
    </location>
</feature>
<comment type="caution">
    <text evidence="9">The sequence shown here is derived from an EMBL/GenBank/DDBJ whole genome shotgun (WGS) entry which is preliminary data.</text>
</comment>
<keyword evidence="6" id="KW-0963">Cytoplasm</keyword>
<evidence type="ECO:0000313" key="10">
    <source>
        <dbReference type="Proteomes" id="UP000697802"/>
    </source>
</evidence>
<keyword evidence="5 6" id="KW-0055">Arginine biosynthesis</keyword>
<evidence type="ECO:0000256" key="5">
    <source>
        <dbReference type="ARBA" id="ARBA00022571"/>
    </source>
</evidence>
<dbReference type="PRINTS" id="PR00145">
    <property type="entry name" value="ARGSUCLYASE"/>
</dbReference>
<dbReference type="InterPro" id="IPR029419">
    <property type="entry name" value="Arg_succ_lyase_C"/>
</dbReference>
<dbReference type="InterPro" id="IPR020557">
    <property type="entry name" value="Fumarate_lyase_CS"/>
</dbReference>
<dbReference type="HAMAP" id="MF_00006">
    <property type="entry name" value="Arg_succ_lyase"/>
    <property type="match status" value="1"/>
</dbReference>
<proteinExistence type="inferred from homology"/>
<dbReference type="NCBIfam" id="TIGR00838">
    <property type="entry name" value="argH"/>
    <property type="match status" value="1"/>
</dbReference>
<comment type="subcellular location">
    <subcellularLocation>
        <location evidence="6">Cytoplasm</location>
    </subcellularLocation>
</comment>
<keyword evidence="10" id="KW-1185">Reference proteome</keyword>
<comment type="pathway">
    <text evidence="2 6">Amino-acid biosynthesis; L-arginine biosynthesis; L-arginine from L-ornithine and carbamoyl phosphate: step 3/3.</text>
</comment>
<comment type="catalytic activity">
    <reaction evidence="1 6">
        <text>2-(N(omega)-L-arginino)succinate = fumarate + L-arginine</text>
        <dbReference type="Rhea" id="RHEA:24020"/>
        <dbReference type="ChEBI" id="CHEBI:29806"/>
        <dbReference type="ChEBI" id="CHEBI:32682"/>
        <dbReference type="ChEBI" id="CHEBI:57472"/>
        <dbReference type="EC" id="4.3.2.1"/>
    </reaction>
</comment>
<evidence type="ECO:0000256" key="4">
    <source>
        <dbReference type="ARBA" id="ARBA00012338"/>
    </source>
</evidence>
<sequence>MAEKLWGGRFSKEIDRSVLKYTLTTDIDSRLIRYDIWGNMAHLAMLNNCEIVSEEATGKIFSALLKLYESNEQGTLTLDPELEDVHLNIESLVIREIGSEYGGRLHTARSRNDQVVTDTRMYLRAELLDIQKSLYSFVNTLLKLSDECTHKIAIGYTHLQPAQPISLAFWYSCYASMFLRDLERLESAFNVTNLNVLGTCALAGTSFPIDREMTSKLLGFDRELIHSLDATSSRDFALQTASTFAILMSNFSRLAEEIVIWNSHEFGLLTIDDTFATGSSIMPQKKNPVVAELIKGRVGRIYGVLMQLLTMVKGVTLGYNCDLQEDKPMLWDAIDIIKNTTSILHQHIENSEYKSDRAEELCWKNFSTVTELANYLVREKNLPFREAHRLTGLLTQKLSTKTMDMRNTAFVREFLAQQSITLSEKEIYDCVSPIKVMERQCSAGSTGPDRVKEMIKKLQQELKSFQSRLEYKSQVLHNAENATLKIAKDMQLKTITGG</sequence>
<dbReference type="PANTHER" id="PTHR43814:SF1">
    <property type="entry name" value="ARGININOSUCCINATE LYASE"/>
    <property type="match status" value="1"/>
</dbReference>
<evidence type="ECO:0000259" key="7">
    <source>
        <dbReference type="Pfam" id="PF00206"/>
    </source>
</evidence>
<dbReference type="Pfam" id="PF00206">
    <property type="entry name" value="Lyase_1"/>
    <property type="match status" value="1"/>
</dbReference>
<dbReference type="Gene3D" id="1.10.275.10">
    <property type="entry name" value="Fumarase/aspartase (N-terminal domain)"/>
    <property type="match status" value="1"/>
</dbReference>
<keyword evidence="6 9" id="KW-0456">Lyase</keyword>
<dbReference type="EC" id="4.3.2.1" evidence="4 6"/>
<evidence type="ECO:0000259" key="8">
    <source>
        <dbReference type="Pfam" id="PF14698"/>
    </source>
</evidence>